<dbReference type="Pfam" id="PF25198">
    <property type="entry name" value="Spore_GerAC_N"/>
    <property type="match status" value="1"/>
</dbReference>
<dbReference type="Gene3D" id="6.20.190.10">
    <property type="entry name" value="Nutrient germinant receptor protein C, domain 1"/>
    <property type="match status" value="1"/>
</dbReference>
<dbReference type="PANTHER" id="PTHR35789:SF1">
    <property type="entry name" value="SPORE GERMINATION PROTEIN B3"/>
    <property type="match status" value="1"/>
</dbReference>
<evidence type="ECO:0000256" key="1">
    <source>
        <dbReference type="ARBA" id="ARBA00004635"/>
    </source>
</evidence>
<dbReference type="AlphaFoldDB" id="A0A916S0I7"/>
<evidence type="ECO:0000256" key="6">
    <source>
        <dbReference type="ARBA" id="ARBA00023139"/>
    </source>
</evidence>
<dbReference type="GO" id="GO:0016020">
    <property type="term" value="C:membrane"/>
    <property type="evidence" value="ECO:0007669"/>
    <property type="project" value="UniProtKB-SubCell"/>
</dbReference>
<protein>
    <submittedName>
        <fullName evidence="10">Germination protein GerLC</fullName>
    </submittedName>
</protein>
<gene>
    <name evidence="10" type="ORF">GCM10008025_19630</name>
</gene>
<evidence type="ECO:0000256" key="5">
    <source>
        <dbReference type="ARBA" id="ARBA00023136"/>
    </source>
</evidence>
<evidence type="ECO:0000259" key="9">
    <source>
        <dbReference type="Pfam" id="PF25198"/>
    </source>
</evidence>
<accession>A0A916S0I7</accession>
<comment type="similarity">
    <text evidence="2">Belongs to the GerABKC lipoprotein family.</text>
</comment>
<proteinExistence type="inferred from homology"/>
<keyword evidence="5" id="KW-0472">Membrane</keyword>
<dbReference type="RefSeq" id="WP_188384484.1">
    <property type="nucleotide sequence ID" value="NZ_BMEY01000008.1"/>
</dbReference>
<evidence type="ECO:0000256" key="7">
    <source>
        <dbReference type="ARBA" id="ARBA00023288"/>
    </source>
</evidence>
<sequence length="369" mass="41344">MRVSKSFFSLLALIMLTGCWDAVNIEERGFILGMAIDLAEEKDANGNYQLLLTNQFAVPSGLGTPSGGGGGKGFMNITESGYSIYSMAQDLANQTNKLPFFEHLKVIIISKEVASKPQLFANVMDVFIRNRDTRRGIKVIIAKEKAMDLLNIQPEIEKIPIRFIDRILENSLKKTGEMKPVRVGDIHEYLLNKSSFVLSEVSPNDTKINFDGGVVYKGDSSKVDGSLTLDEMLGYELIIGEKVRGPIEVNYNDKLTVYSIIASKSKIKIDAKEPENITINVTIELEGEMQETFGTVLLQKKGVIQEIEQLVIKKVEKLVKDTITKAQEELKADIFGFGDNLNKFHHHTWEKVKKIGIEERTPLVKLMLM</sequence>
<dbReference type="GO" id="GO:0009847">
    <property type="term" value="P:spore germination"/>
    <property type="evidence" value="ECO:0007669"/>
    <property type="project" value="InterPro"/>
</dbReference>
<evidence type="ECO:0000256" key="3">
    <source>
        <dbReference type="ARBA" id="ARBA00022544"/>
    </source>
</evidence>
<keyword evidence="11" id="KW-1185">Reference proteome</keyword>
<dbReference type="NCBIfam" id="TIGR02887">
    <property type="entry name" value="spore_ger_x_C"/>
    <property type="match status" value="1"/>
</dbReference>
<dbReference type="InterPro" id="IPR057336">
    <property type="entry name" value="GerAC_N"/>
</dbReference>
<evidence type="ECO:0000313" key="11">
    <source>
        <dbReference type="Proteomes" id="UP000613512"/>
    </source>
</evidence>
<name>A0A916S0I7_9BACI</name>
<dbReference type="PANTHER" id="PTHR35789">
    <property type="entry name" value="SPORE GERMINATION PROTEIN B3"/>
    <property type="match status" value="1"/>
</dbReference>
<comment type="caution">
    <text evidence="10">The sequence shown here is derived from an EMBL/GenBank/DDBJ whole genome shotgun (WGS) entry which is preliminary data.</text>
</comment>
<dbReference type="Gene3D" id="3.30.300.210">
    <property type="entry name" value="Nutrient germinant receptor protein C, domain 3"/>
    <property type="match status" value="1"/>
</dbReference>
<keyword evidence="4" id="KW-0732">Signal</keyword>
<evidence type="ECO:0000256" key="4">
    <source>
        <dbReference type="ARBA" id="ARBA00022729"/>
    </source>
</evidence>
<evidence type="ECO:0000259" key="8">
    <source>
        <dbReference type="Pfam" id="PF05504"/>
    </source>
</evidence>
<organism evidence="10 11">
    <name type="scientific">Ornithinibacillus halotolerans</name>
    <dbReference type="NCBI Taxonomy" id="1274357"/>
    <lineage>
        <taxon>Bacteria</taxon>
        <taxon>Bacillati</taxon>
        <taxon>Bacillota</taxon>
        <taxon>Bacilli</taxon>
        <taxon>Bacillales</taxon>
        <taxon>Bacillaceae</taxon>
        <taxon>Ornithinibacillus</taxon>
    </lineage>
</organism>
<feature type="domain" description="Spore germination GerAC-like C-terminal" evidence="8">
    <location>
        <begin position="213"/>
        <end position="354"/>
    </location>
</feature>
<dbReference type="Pfam" id="PF05504">
    <property type="entry name" value="Spore_GerAC"/>
    <property type="match status" value="1"/>
</dbReference>
<keyword evidence="7" id="KW-0449">Lipoprotein</keyword>
<evidence type="ECO:0000313" key="10">
    <source>
        <dbReference type="EMBL" id="GGA76048.1"/>
    </source>
</evidence>
<feature type="domain" description="Spore germination protein N-terminal" evidence="9">
    <location>
        <begin position="21"/>
        <end position="201"/>
    </location>
</feature>
<dbReference type="InterPro" id="IPR038501">
    <property type="entry name" value="Spore_GerAC_C_sf"/>
</dbReference>
<evidence type="ECO:0000256" key="2">
    <source>
        <dbReference type="ARBA" id="ARBA00007886"/>
    </source>
</evidence>
<dbReference type="InterPro" id="IPR008844">
    <property type="entry name" value="Spore_GerAC-like"/>
</dbReference>
<dbReference type="EMBL" id="BMEY01000008">
    <property type="protein sequence ID" value="GGA76048.1"/>
    <property type="molecule type" value="Genomic_DNA"/>
</dbReference>
<dbReference type="Proteomes" id="UP000613512">
    <property type="component" value="Unassembled WGS sequence"/>
</dbReference>
<dbReference type="InterPro" id="IPR046953">
    <property type="entry name" value="Spore_GerAC-like_C"/>
</dbReference>
<dbReference type="PROSITE" id="PS51257">
    <property type="entry name" value="PROKAR_LIPOPROTEIN"/>
    <property type="match status" value="1"/>
</dbReference>
<reference evidence="10" key="1">
    <citation type="journal article" date="2014" name="Int. J. Syst. Evol. Microbiol.">
        <title>Complete genome sequence of Corynebacterium casei LMG S-19264T (=DSM 44701T), isolated from a smear-ripened cheese.</title>
        <authorList>
            <consortium name="US DOE Joint Genome Institute (JGI-PGF)"/>
            <person name="Walter F."/>
            <person name="Albersmeier A."/>
            <person name="Kalinowski J."/>
            <person name="Ruckert C."/>
        </authorList>
    </citation>
    <scope>NUCLEOTIDE SEQUENCE</scope>
    <source>
        <strain evidence="10">CGMCC 1.12408</strain>
    </source>
</reference>
<reference evidence="10" key="2">
    <citation type="submission" date="2020-09" db="EMBL/GenBank/DDBJ databases">
        <authorList>
            <person name="Sun Q."/>
            <person name="Zhou Y."/>
        </authorList>
    </citation>
    <scope>NUCLEOTIDE SEQUENCE</scope>
    <source>
        <strain evidence="10">CGMCC 1.12408</strain>
    </source>
</reference>
<keyword evidence="3" id="KW-0309">Germination</keyword>
<keyword evidence="6" id="KW-0564">Palmitate</keyword>
<comment type="subcellular location">
    <subcellularLocation>
        <location evidence="1">Membrane</location>
        <topology evidence="1">Lipid-anchor</topology>
    </subcellularLocation>
</comment>